<accession>A0A7I8KRQ6</accession>
<gene>
    <name evidence="1" type="ORF">SI7747_07010039</name>
    <name evidence="2" type="ORF">SI8410_07010812</name>
</gene>
<organism evidence="2 3">
    <name type="scientific">Spirodela intermedia</name>
    <name type="common">Intermediate duckweed</name>
    <dbReference type="NCBI Taxonomy" id="51605"/>
    <lineage>
        <taxon>Eukaryota</taxon>
        <taxon>Viridiplantae</taxon>
        <taxon>Streptophyta</taxon>
        <taxon>Embryophyta</taxon>
        <taxon>Tracheophyta</taxon>
        <taxon>Spermatophyta</taxon>
        <taxon>Magnoliopsida</taxon>
        <taxon>Liliopsida</taxon>
        <taxon>Araceae</taxon>
        <taxon>Lemnoideae</taxon>
        <taxon>Spirodela</taxon>
    </lineage>
</organism>
<dbReference type="AlphaFoldDB" id="A0A7I8KRQ6"/>
<evidence type="ECO:0000313" key="2">
    <source>
        <dbReference type="EMBL" id="CAA7400142.1"/>
    </source>
</evidence>
<reference evidence="2" key="1">
    <citation type="submission" date="2020-02" db="EMBL/GenBank/DDBJ databases">
        <authorList>
            <person name="Scholz U."/>
            <person name="Mascher M."/>
            <person name="Fiebig A."/>
        </authorList>
    </citation>
    <scope>NUCLEOTIDE SEQUENCE</scope>
</reference>
<dbReference type="Proteomes" id="UP000663760">
    <property type="component" value="Chromosome 7"/>
</dbReference>
<evidence type="ECO:0000313" key="3">
    <source>
        <dbReference type="Proteomes" id="UP000663760"/>
    </source>
</evidence>
<protein>
    <submittedName>
        <fullName evidence="2">Uncharacterized protein</fullName>
    </submittedName>
</protein>
<sequence length="44" mass="5323">MGKSQNRIRNAAKCFHLKISHWIKKKKYNAIIIRQCVARTRKRK</sequence>
<name>A0A7I8KRQ6_SPIIN</name>
<proteinExistence type="predicted"/>
<keyword evidence="3" id="KW-1185">Reference proteome</keyword>
<dbReference type="EMBL" id="LR746270">
    <property type="protein sequence ID" value="CAA7400142.1"/>
    <property type="molecule type" value="Genomic_DNA"/>
</dbReference>
<dbReference type="EMBL" id="LR743594">
    <property type="protein sequence ID" value="CAA2624158.1"/>
    <property type="molecule type" value="Genomic_DNA"/>
</dbReference>
<evidence type="ECO:0000313" key="1">
    <source>
        <dbReference type="EMBL" id="CAA2624158.1"/>
    </source>
</evidence>